<gene>
    <name evidence="1" type="ORF">H2198_007239</name>
</gene>
<proteinExistence type="predicted"/>
<name>A0ACC3A0J1_9EURO</name>
<dbReference type="Proteomes" id="UP001172386">
    <property type="component" value="Unassembled WGS sequence"/>
</dbReference>
<reference evidence="1" key="1">
    <citation type="submission" date="2022-10" db="EMBL/GenBank/DDBJ databases">
        <title>Culturing micro-colonial fungi from biological soil crusts in the Mojave desert and describing Neophaeococcomyces mojavensis, and introducing the new genera and species Taxawa tesnikishii.</title>
        <authorList>
            <person name="Kurbessoian T."/>
            <person name="Stajich J.E."/>
        </authorList>
    </citation>
    <scope>NUCLEOTIDE SEQUENCE</scope>
    <source>
        <strain evidence="1">JES_112</strain>
    </source>
</reference>
<evidence type="ECO:0000313" key="1">
    <source>
        <dbReference type="EMBL" id="KAJ9653575.1"/>
    </source>
</evidence>
<sequence>MVGFDNLIPETHGTLFHSAQTVTVTGKVTPREVIVETYQNTSRAEYVFRVVQSVCTLLVFIITIANYVSTQDDPEVNKSWWNYVLILCGSTIPFLIYVSFVEGYVLLHVGAWRQFMIILSITAEAVAAFFWFFGFIGLILMSAFNIGEHTNVSNANGFATFCGFVNWLSFWNLAYAYWHALRHPPPVVTRTEYDVEIAAEVKSTAVVSVSNASNDQVSSVDVPAPAYSRN</sequence>
<comment type="caution">
    <text evidence="1">The sequence shown here is derived from an EMBL/GenBank/DDBJ whole genome shotgun (WGS) entry which is preliminary data.</text>
</comment>
<keyword evidence="2" id="KW-1185">Reference proteome</keyword>
<protein>
    <submittedName>
        <fullName evidence="1">Uncharacterized protein</fullName>
    </submittedName>
</protein>
<organism evidence="1 2">
    <name type="scientific">Neophaeococcomyces mojaviensis</name>
    <dbReference type="NCBI Taxonomy" id="3383035"/>
    <lineage>
        <taxon>Eukaryota</taxon>
        <taxon>Fungi</taxon>
        <taxon>Dikarya</taxon>
        <taxon>Ascomycota</taxon>
        <taxon>Pezizomycotina</taxon>
        <taxon>Eurotiomycetes</taxon>
        <taxon>Chaetothyriomycetidae</taxon>
        <taxon>Chaetothyriales</taxon>
        <taxon>Chaetothyriales incertae sedis</taxon>
        <taxon>Neophaeococcomyces</taxon>
    </lineage>
</organism>
<accession>A0ACC3A0J1</accession>
<evidence type="ECO:0000313" key="2">
    <source>
        <dbReference type="Proteomes" id="UP001172386"/>
    </source>
</evidence>
<dbReference type="EMBL" id="JAPDRQ010000149">
    <property type="protein sequence ID" value="KAJ9653575.1"/>
    <property type="molecule type" value="Genomic_DNA"/>
</dbReference>